<dbReference type="SUPFAM" id="SSF51126">
    <property type="entry name" value="Pectin lyase-like"/>
    <property type="match status" value="1"/>
</dbReference>
<evidence type="ECO:0000256" key="7">
    <source>
        <dbReference type="ARBA" id="ARBA00023316"/>
    </source>
</evidence>
<sequence length="122" mass="13148">MAKVFKHGHSMSAPSTPVAIFSLLYNLKFVAMNQTVIKDMTSVTSKFFHRALVECRNFKGTEIKISALASSPIIDGIHIEQSSSSHIGIGDDYISIGQGNSDITITGITCGSGHGIRQTIKH</sequence>
<keyword evidence="3" id="KW-0134">Cell wall</keyword>
<dbReference type="InterPro" id="IPR000743">
    <property type="entry name" value="Glyco_hydro_28"/>
</dbReference>
<keyword evidence="10" id="KW-1185">Reference proteome</keyword>
<dbReference type="EMBL" id="JBAMMX010000024">
    <property type="protein sequence ID" value="KAK6916846.1"/>
    <property type="molecule type" value="Genomic_DNA"/>
</dbReference>
<dbReference type="GO" id="GO:0071555">
    <property type="term" value="P:cell wall organization"/>
    <property type="evidence" value="ECO:0007669"/>
    <property type="project" value="UniProtKB-KW"/>
</dbReference>
<dbReference type="GO" id="GO:0005975">
    <property type="term" value="P:carbohydrate metabolic process"/>
    <property type="evidence" value="ECO:0007669"/>
    <property type="project" value="InterPro"/>
</dbReference>
<dbReference type="Gene3D" id="2.160.20.10">
    <property type="entry name" value="Single-stranded right-handed beta-helix, Pectin lyase-like"/>
    <property type="match status" value="1"/>
</dbReference>
<evidence type="ECO:0000256" key="4">
    <source>
        <dbReference type="ARBA" id="ARBA00022525"/>
    </source>
</evidence>
<dbReference type="Proteomes" id="UP001370490">
    <property type="component" value="Unassembled WGS sequence"/>
</dbReference>
<comment type="similarity">
    <text evidence="2 8">Belongs to the glycosyl hydrolase 28 family.</text>
</comment>
<dbReference type="AlphaFoldDB" id="A0AAN8YXL2"/>
<dbReference type="Pfam" id="PF00295">
    <property type="entry name" value="Glyco_hydro_28"/>
    <property type="match status" value="1"/>
</dbReference>
<protein>
    <submittedName>
        <fullName evidence="9">Glycoside hydrolase, family 28</fullName>
    </submittedName>
</protein>
<gene>
    <name evidence="9" type="ORF">RJ641_019707</name>
</gene>
<evidence type="ECO:0000313" key="10">
    <source>
        <dbReference type="Proteomes" id="UP001370490"/>
    </source>
</evidence>
<keyword evidence="7" id="KW-0961">Cell wall biogenesis/degradation</keyword>
<evidence type="ECO:0000256" key="8">
    <source>
        <dbReference type="RuleBase" id="RU361169"/>
    </source>
</evidence>
<proteinExistence type="inferred from homology"/>
<organism evidence="9 10">
    <name type="scientific">Dillenia turbinata</name>
    <dbReference type="NCBI Taxonomy" id="194707"/>
    <lineage>
        <taxon>Eukaryota</taxon>
        <taxon>Viridiplantae</taxon>
        <taxon>Streptophyta</taxon>
        <taxon>Embryophyta</taxon>
        <taxon>Tracheophyta</taxon>
        <taxon>Spermatophyta</taxon>
        <taxon>Magnoliopsida</taxon>
        <taxon>eudicotyledons</taxon>
        <taxon>Gunneridae</taxon>
        <taxon>Pentapetalae</taxon>
        <taxon>Dilleniales</taxon>
        <taxon>Dilleniaceae</taxon>
        <taxon>Dillenia</taxon>
    </lineage>
</organism>
<dbReference type="GO" id="GO:0004650">
    <property type="term" value="F:polygalacturonase activity"/>
    <property type="evidence" value="ECO:0007669"/>
    <property type="project" value="InterPro"/>
</dbReference>
<reference evidence="9 10" key="1">
    <citation type="submission" date="2023-12" db="EMBL/GenBank/DDBJ databases">
        <title>A high-quality genome assembly for Dillenia turbinata (Dilleniales).</title>
        <authorList>
            <person name="Chanderbali A."/>
        </authorList>
    </citation>
    <scope>NUCLEOTIDE SEQUENCE [LARGE SCALE GENOMIC DNA]</scope>
    <source>
        <strain evidence="9">LSX21</strain>
        <tissue evidence="9">Leaf</tissue>
    </source>
</reference>
<accession>A0AAN8YXL2</accession>
<evidence type="ECO:0000256" key="6">
    <source>
        <dbReference type="ARBA" id="ARBA00023295"/>
    </source>
</evidence>
<evidence type="ECO:0000256" key="2">
    <source>
        <dbReference type="ARBA" id="ARBA00008834"/>
    </source>
</evidence>
<comment type="caution">
    <text evidence="9">The sequence shown here is derived from an EMBL/GenBank/DDBJ whole genome shotgun (WGS) entry which is preliminary data.</text>
</comment>
<keyword evidence="4" id="KW-0964">Secreted</keyword>
<dbReference type="InterPro" id="IPR012334">
    <property type="entry name" value="Pectin_lyas_fold"/>
</dbReference>
<evidence type="ECO:0000313" key="9">
    <source>
        <dbReference type="EMBL" id="KAK6916846.1"/>
    </source>
</evidence>
<dbReference type="InterPro" id="IPR011050">
    <property type="entry name" value="Pectin_lyase_fold/virulence"/>
</dbReference>
<evidence type="ECO:0000256" key="5">
    <source>
        <dbReference type="ARBA" id="ARBA00022801"/>
    </source>
</evidence>
<evidence type="ECO:0000256" key="1">
    <source>
        <dbReference type="ARBA" id="ARBA00004191"/>
    </source>
</evidence>
<keyword evidence="6 8" id="KW-0326">Glycosidase</keyword>
<name>A0AAN8YXL2_9MAGN</name>
<comment type="subcellular location">
    <subcellularLocation>
        <location evidence="1">Secreted</location>
        <location evidence="1">Cell wall</location>
    </subcellularLocation>
</comment>
<keyword evidence="5 8" id="KW-0378">Hydrolase</keyword>
<evidence type="ECO:0000256" key="3">
    <source>
        <dbReference type="ARBA" id="ARBA00022512"/>
    </source>
</evidence>
<dbReference type="PANTHER" id="PTHR31375">
    <property type="match status" value="1"/>
</dbReference>